<gene>
    <name evidence="10" type="ORF">ACHAWO_002995</name>
</gene>
<dbReference type="InterPro" id="IPR033454">
    <property type="entry name" value="RecG_wedge"/>
</dbReference>
<evidence type="ECO:0000256" key="2">
    <source>
        <dbReference type="ARBA" id="ARBA00022763"/>
    </source>
</evidence>
<dbReference type="InterPro" id="IPR013520">
    <property type="entry name" value="Ribonucl_H"/>
</dbReference>
<evidence type="ECO:0000259" key="8">
    <source>
        <dbReference type="PROSITE" id="PS51192"/>
    </source>
</evidence>
<dbReference type="InterPro" id="IPR011545">
    <property type="entry name" value="DEAD/DEAH_box_helicase_dom"/>
</dbReference>
<evidence type="ECO:0000313" key="10">
    <source>
        <dbReference type="EMBL" id="KAL3805485.1"/>
    </source>
</evidence>
<reference evidence="10 11" key="1">
    <citation type="submission" date="2024-10" db="EMBL/GenBank/DDBJ databases">
        <title>Updated reference genomes for cyclostephanoid diatoms.</title>
        <authorList>
            <person name="Roberts W.R."/>
            <person name="Alverson A.J."/>
        </authorList>
    </citation>
    <scope>NUCLEOTIDE SEQUENCE [LARGE SCALE GENOMIC DNA]</scope>
    <source>
        <strain evidence="10 11">AJA010-31</strain>
    </source>
</reference>
<accession>A0ABD3RBB2</accession>
<keyword evidence="6" id="KW-0238">DNA-binding</keyword>
<dbReference type="SMART" id="SM00479">
    <property type="entry name" value="EXOIII"/>
    <property type="match status" value="1"/>
</dbReference>
<dbReference type="Gene3D" id="3.40.50.300">
    <property type="entry name" value="P-loop containing nucleotide triphosphate hydrolases"/>
    <property type="match status" value="2"/>
</dbReference>
<dbReference type="InterPro" id="IPR001650">
    <property type="entry name" value="Helicase_C-like"/>
</dbReference>
<dbReference type="Pfam" id="PF17191">
    <property type="entry name" value="RecG_wedge"/>
    <property type="match status" value="1"/>
</dbReference>
<dbReference type="SUPFAM" id="SSF52540">
    <property type="entry name" value="P-loop containing nucleoside triphosphate hydrolases"/>
    <property type="match status" value="1"/>
</dbReference>
<dbReference type="SMART" id="SM00487">
    <property type="entry name" value="DEXDc"/>
    <property type="match status" value="1"/>
</dbReference>
<keyword evidence="4" id="KW-0347">Helicase</keyword>
<dbReference type="Proteomes" id="UP001530400">
    <property type="component" value="Unassembled WGS sequence"/>
</dbReference>
<keyword evidence="11" id="KW-1185">Reference proteome</keyword>
<proteinExistence type="predicted"/>
<dbReference type="PROSITE" id="PS51192">
    <property type="entry name" value="HELICASE_ATP_BIND_1"/>
    <property type="match status" value="1"/>
</dbReference>
<dbReference type="InterPro" id="IPR012337">
    <property type="entry name" value="RNaseH-like_sf"/>
</dbReference>
<dbReference type="GO" id="GO:0005524">
    <property type="term" value="F:ATP binding"/>
    <property type="evidence" value="ECO:0007669"/>
    <property type="project" value="UniProtKB-KW"/>
</dbReference>
<dbReference type="PROSITE" id="PS51194">
    <property type="entry name" value="HELICASE_CTER"/>
    <property type="match status" value="1"/>
</dbReference>
<dbReference type="SUPFAM" id="SSF50249">
    <property type="entry name" value="Nucleic acid-binding proteins"/>
    <property type="match status" value="1"/>
</dbReference>
<evidence type="ECO:0000256" key="5">
    <source>
        <dbReference type="ARBA" id="ARBA00022840"/>
    </source>
</evidence>
<dbReference type="PANTHER" id="PTHR47964">
    <property type="entry name" value="ATP-DEPENDENT DNA HELICASE HOMOLOG RECG, CHLOROPLASTIC"/>
    <property type="match status" value="1"/>
</dbReference>
<dbReference type="GO" id="GO:0006281">
    <property type="term" value="P:DNA repair"/>
    <property type="evidence" value="ECO:0007669"/>
    <property type="project" value="UniProtKB-KW"/>
</dbReference>
<evidence type="ECO:0000313" key="11">
    <source>
        <dbReference type="Proteomes" id="UP001530400"/>
    </source>
</evidence>
<dbReference type="InterPro" id="IPR047112">
    <property type="entry name" value="RecG/Mfd"/>
</dbReference>
<dbReference type="SUPFAM" id="SSF53098">
    <property type="entry name" value="Ribonuclease H-like"/>
    <property type="match status" value="1"/>
</dbReference>
<dbReference type="EMBL" id="JALLPJ020000002">
    <property type="protein sequence ID" value="KAL3805485.1"/>
    <property type="molecule type" value="Genomic_DNA"/>
</dbReference>
<evidence type="ECO:0000259" key="9">
    <source>
        <dbReference type="PROSITE" id="PS51194"/>
    </source>
</evidence>
<feature type="domain" description="Helicase ATP-binding" evidence="8">
    <location>
        <begin position="674"/>
        <end position="862"/>
    </location>
</feature>
<keyword evidence="3" id="KW-0378">Hydrolase</keyword>
<sequence>MVSPVKTIAMTIFFSRAGRLRGFQLMSGRRHRNPSLGRQRPIQYPSRCMSFKRGFSSQDKLSPSEDDTMGISPELQNCILKFVTNGSLSQEESRSISSALFRSPFGTNLVTSRTTEEMKGIIRSSVESYVTQKAKRAESGRDAIGNPGSYVRSIVKTEVDSISDEVSVVKTDFDSRSVDASSGKITNSEETRIQVNTQPTPPINRQEAIGVQELRELLRLHLVEPNELSENCMHVLSQHPTLSVKYALETYAKQKKRREENKIDKIAYPSSYIMAVLRKAAVIEQQPYAVSNSQGLQQSGDNSKPRSLTEEIQHMQQLVVPAVDETAQEVTPEKTLAELDSVDEDQIATETSPEISVPETPIRTVKSESNVRKVTMEYVDQCLDLLQKLEQPVNALPGVGPKTEQALKMLGLFTLRDLLFHFPRSFVDRSIIETDIRNVPDGELCTFVLTVHRDQAKHNAVPCSDEAGNNVDIVFMYGKTRHFATAEKKKLLQSNKMVVSGKVTCSKSGYAMFNPDVIELVNNATDVLGIEPVYRLNSGLAQNKMRKIVDVALEVADELKILPESLPEDILEDLDWPSFVDAIRIAHKPTSMDETGVNSPARNRLAFEELCMQQAQLALARWDMKYHGIEQQCISRAKTWRDSPLVAKAVQSLPFQLTESQMNCLDEIWNDAIVSNDGGRMTRLLQGDVGSGKTVLGYLAGLGCVESRQGGGSVVVMLAPTQLLALQHYRTVSDFANAFNEQYADSLNMGIRVELLTGSVVGSRREEVFSRLEDTGSDAVFLIGTHALVTTDVVERLRNLPSVIQSNDKGVALAIIDEEQRFGVNQRQALSSCAANTLFMSATPIPRSLGLHNSGLLDVTHLESEPRNVQTTITSTDNLEKVVSVLQTKIKNGSRCFWVLPRIGGNETDNDEDTSSGPSSVLDRHSMLTDIFGTETIGHVHGRMSVKDRETQLAKFSDTSSPTSILVSTTCIEVGIDIRDVDILIVENADRFGLSALHQLRGRIGRGSSDVNCHCILIAEEKHFNDSSSDSIKRLDILRETLSGEQVSAYDFEFRGPGDLMGRAQTGLLKGKAVNPEYHLDMLDAATWIGRAFSGVLSGGPVQNESSASQCSVLMKKLCTGELRSFYDQTSASSEQGFALRVMMALFANYQDDAGGGILQSITSLQRISEAKNDVSVDDDLVQQKIVSLLQSLPDAKNTGFIKSLSSKQIKPKRDEAGYETLTTGVDDSAEAPLSVSTQKVNLAGDDVVFIVLDVETTGLSYKTDHVIQIAAKVLGSSNEEDLFSEYILPPVQVPEKIEELTGIKDSFLRYGGFDDAPGKQRDGPARTFEHVFLSFQSFCKDRAQGKKLVLVAHNAKFDKGMINGELRRHRTSESSQELASSLSDVFDSSLDSLQLFRDKRMWKSFTKTEAVERPDSFKLGDIYHHVFREMLPNSHNAVGDIQALDRLLMEQSTFYGWKRIANDIQYPMSKVNIPKL</sequence>
<dbReference type="InterPro" id="IPR012340">
    <property type="entry name" value="NA-bd_OB-fold"/>
</dbReference>
<evidence type="ECO:0000256" key="6">
    <source>
        <dbReference type="ARBA" id="ARBA00023125"/>
    </source>
</evidence>
<dbReference type="InterPro" id="IPR027417">
    <property type="entry name" value="P-loop_NTPase"/>
</dbReference>
<dbReference type="GO" id="GO:0004386">
    <property type="term" value="F:helicase activity"/>
    <property type="evidence" value="ECO:0007669"/>
    <property type="project" value="UniProtKB-KW"/>
</dbReference>
<keyword evidence="5" id="KW-0067">ATP-binding</keyword>
<dbReference type="Pfam" id="PF00270">
    <property type="entry name" value="DEAD"/>
    <property type="match status" value="1"/>
</dbReference>
<keyword evidence="7" id="KW-0234">DNA repair</keyword>
<evidence type="ECO:0000256" key="7">
    <source>
        <dbReference type="ARBA" id="ARBA00023204"/>
    </source>
</evidence>
<evidence type="ECO:0000256" key="4">
    <source>
        <dbReference type="ARBA" id="ARBA00022806"/>
    </source>
</evidence>
<keyword evidence="2" id="KW-0227">DNA damage</keyword>
<evidence type="ECO:0000256" key="3">
    <source>
        <dbReference type="ARBA" id="ARBA00022801"/>
    </source>
</evidence>
<feature type="domain" description="Helicase C-terminal" evidence="9">
    <location>
        <begin position="878"/>
        <end position="1058"/>
    </location>
</feature>
<evidence type="ECO:0008006" key="12">
    <source>
        <dbReference type="Google" id="ProtNLM"/>
    </source>
</evidence>
<dbReference type="Gene3D" id="1.10.150.20">
    <property type="entry name" value="5' to 3' exonuclease, C-terminal subdomain"/>
    <property type="match status" value="1"/>
</dbReference>
<dbReference type="SMART" id="SM00490">
    <property type="entry name" value="HELICc"/>
    <property type="match status" value="1"/>
</dbReference>
<dbReference type="InterPro" id="IPR036397">
    <property type="entry name" value="RNaseH_sf"/>
</dbReference>
<keyword evidence="1" id="KW-0547">Nucleotide-binding</keyword>
<protein>
    <recommendedName>
        <fullName evidence="12">ATP-dependent DNA helicase RecG</fullName>
    </recommendedName>
</protein>
<dbReference type="InterPro" id="IPR014001">
    <property type="entry name" value="Helicase_ATP-bd"/>
</dbReference>
<dbReference type="Pfam" id="PF00271">
    <property type="entry name" value="Helicase_C"/>
    <property type="match status" value="1"/>
</dbReference>
<dbReference type="Gene3D" id="3.30.420.10">
    <property type="entry name" value="Ribonuclease H-like superfamily/Ribonuclease H"/>
    <property type="match status" value="1"/>
</dbReference>
<name>A0ABD3RBB2_9STRA</name>
<dbReference type="GO" id="GO:0016787">
    <property type="term" value="F:hydrolase activity"/>
    <property type="evidence" value="ECO:0007669"/>
    <property type="project" value="UniProtKB-KW"/>
</dbReference>
<dbReference type="GO" id="GO:0003677">
    <property type="term" value="F:DNA binding"/>
    <property type="evidence" value="ECO:0007669"/>
    <property type="project" value="UniProtKB-KW"/>
</dbReference>
<evidence type="ECO:0000256" key="1">
    <source>
        <dbReference type="ARBA" id="ARBA00022741"/>
    </source>
</evidence>
<organism evidence="10 11">
    <name type="scientific">Cyclotella atomus</name>
    <dbReference type="NCBI Taxonomy" id="382360"/>
    <lineage>
        <taxon>Eukaryota</taxon>
        <taxon>Sar</taxon>
        <taxon>Stramenopiles</taxon>
        <taxon>Ochrophyta</taxon>
        <taxon>Bacillariophyta</taxon>
        <taxon>Coscinodiscophyceae</taxon>
        <taxon>Thalassiosirophycidae</taxon>
        <taxon>Stephanodiscales</taxon>
        <taxon>Stephanodiscaceae</taxon>
        <taxon>Cyclotella</taxon>
    </lineage>
</organism>
<comment type="caution">
    <text evidence="10">The sequence shown here is derived from an EMBL/GenBank/DDBJ whole genome shotgun (WGS) entry which is preliminary data.</text>
</comment>
<dbReference type="CDD" id="cd06127">
    <property type="entry name" value="DEDDh"/>
    <property type="match status" value="1"/>
</dbReference>
<dbReference type="PANTHER" id="PTHR47964:SF1">
    <property type="entry name" value="ATP-DEPENDENT DNA HELICASE HOMOLOG RECG, CHLOROPLASTIC"/>
    <property type="match status" value="1"/>
</dbReference>
<dbReference type="Pfam" id="PF00929">
    <property type="entry name" value="RNase_T"/>
    <property type="match status" value="1"/>
</dbReference>